<dbReference type="PANTHER" id="PTHR30471">
    <property type="entry name" value="DNA REPAIR PROTEIN RADC"/>
    <property type="match status" value="1"/>
</dbReference>
<keyword evidence="1" id="KW-0645">Protease</keyword>
<dbReference type="PROSITE" id="PS50249">
    <property type="entry name" value="MPN"/>
    <property type="match status" value="1"/>
</dbReference>
<dbReference type="EMBL" id="CP027806">
    <property type="protein sequence ID" value="AXJ02307.1"/>
    <property type="molecule type" value="Genomic_DNA"/>
</dbReference>
<evidence type="ECO:0000259" key="7">
    <source>
        <dbReference type="PROSITE" id="PS50249"/>
    </source>
</evidence>
<keyword evidence="2" id="KW-0479">Metal-binding</keyword>
<dbReference type="PROSITE" id="PS01302">
    <property type="entry name" value="UPF0758"/>
    <property type="match status" value="1"/>
</dbReference>
<dbReference type="RefSeq" id="WP_114985414.1">
    <property type="nucleotide sequence ID" value="NZ_CP027806.1"/>
</dbReference>
<protein>
    <submittedName>
        <fullName evidence="8">DNA replication and repair protein RadC</fullName>
    </submittedName>
</protein>
<dbReference type="InterPro" id="IPR046778">
    <property type="entry name" value="UPF0758_N"/>
</dbReference>
<dbReference type="PANTHER" id="PTHR30471:SF3">
    <property type="entry name" value="UPF0758 PROTEIN YEES-RELATED"/>
    <property type="match status" value="1"/>
</dbReference>
<evidence type="ECO:0000313" key="9">
    <source>
        <dbReference type="Proteomes" id="UP000254808"/>
    </source>
</evidence>
<evidence type="ECO:0000256" key="4">
    <source>
        <dbReference type="ARBA" id="ARBA00022833"/>
    </source>
</evidence>
<organism evidence="8 9">
    <name type="scientific">Cyclonatronum proteinivorum</name>
    <dbReference type="NCBI Taxonomy" id="1457365"/>
    <lineage>
        <taxon>Bacteria</taxon>
        <taxon>Pseudomonadati</taxon>
        <taxon>Balneolota</taxon>
        <taxon>Balneolia</taxon>
        <taxon>Balneolales</taxon>
        <taxon>Cyclonatronaceae</taxon>
        <taxon>Cyclonatronum</taxon>
    </lineage>
</organism>
<keyword evidence="5" id="KW-0482">Metalloprotease</keyword>
<dbReference type="Proteomes" id="UP000254808">
    <property type="component" value="Chromosome"/>
</dbReference>
<keyword evidence="4" id="KW-0862">Zinc</keyword>
<dbReference type="InterPro" id="IPR020891">
    <property type="entry name" value="UPF0758_CS"/>
</dbReference>
<dbReference type="InterPro" id="IPR001405">
    <property type="entry name" value="UPF0758"/>
</dbReference>
<dbReference type="Gene3D" id="3.40.140.10">
    <property type="entry name" value="Cytidine Deaminase, domain 2"/>
    <property type="match status" value="1"/>
</dbReference>
<proteinExistence type="inferred from homology"/>
<dbReference type="GO" id="GO:0046872">
    <property type="term" value="F:metal ion binding"/>
    <property type="evidence" value="ECO:0007669"/>
    <property type="project" value="UniProtKB-KW"/>
</dbReference>
<dbReference type="NCBIfam" id="NF000642">
    <property type="entry name" value="PRK00024.1"/>
    <property type="match status" value="1"/>
</dbReference>
<dbReference type="OrthoDB" id="9804482at2"/>
<dbReference type="CDD" id="cd08071">
    <property type="entry name" value="MPN_DUF2466"/>
    <property type="match status" value="1"/>
</dbReference>
<reference evidence="8 9" key="1">
    <citation type="submission" date="2018-03" db="EMBL/GenBank/DDBJ databases">
        <title>Phenotypic and genomic properties of Cyclonatronum proteinivorum gen. nov., sp. nov., a haloalkaliphilic bacteroidete from soda lakes possessing Na+-translocating rhodopsin.</title>
        <authorList>
            <person name="Toshchakov S.V."/>
            <person name="Korzhenkov A."/>
            <person name="Samarov N.I."/>
            <person name="Kublanov I.V."/>
            <person name="Muntyan M.S."/>
            <person name="Sorokin D.Y."/>
        </authorList>
    </citation>
    <scope>NUCLEOTIDE SEQUENCE [LARGE SCALE GENOMIC DNA]</scope>
    <source>
        <strain evidence="8 9">Omega</strain>
    </source>
</reference>
<dbReference type="Pfam" id="PF04002">
    <property type="entry name" value="RadC"/>
    <property type="match status" value="1"/>
</dbReference>
<dbReference type="InterPro" id="IPR025657">
    <property type="entry name" value="RadC_JAB"/>
</dbReference>
<evidence type="ECO:0000256" key="1">
    <source>
        <dbReference type="ARBA" id="ARBA00022670"/>
    </source>
</evidence>
<accession>A0A345UPA5</accession>
<comment type="similarity">
    <text evidence="6">Belongs to the UPF0758 family.</text>
</comment>
<evidence type="ECO:0000313" key="8">
    <source>
        <dbReference type="EMBL" id="AXJ02307.1"/>
    </source>
</evidence>
<dbReference type="InterPro" id="IPR037518">
    <property type="entry name" value="MPN"/>
</dbReference>
<dbReference type="SUPFAM" id="SSF47781">
    <property type="entry name" value="RuvA domain 2-like"/>
    <property type="match status" value="1"/>
</dbReference>
<sequence>MAEINLKTADYSAQKVDKKKGVRNMLPEEQPREKLMKYGPDVLTDSELLAILLRSGTQGMNVMEVSRALLEKSGSLHKLARHDWEEIGGIKGIGKVKAITLVAVFELARRINQDSEDEKIFFLYPEQVYSYFGPMLRDNHKEVFIVGHLNSAKQLTGYDRISIGGANATVVDPNEVLRRAIINRAHNIMLVHNHPSGNPRPSSADVQLTKRIIGGAKMLGIDVADHIIVAGYEWTSFKKLGIIG</sequence>
<keyword evidence="9" id="KW-1185">Reference proteome</keyword>
<feature type="domain" description="MPN" evidence="7">
    <location>
        <begin position="121"/>
        <end position="243"/>
    </location>
</feature>
<dbReference type="InterPro" id="IPR010994">
    <property type="entry name" value="RuvA_2-like"/>
</dbReference>
<dbReference type="Pfam" id="PF20582">
    <property type="entry name" value="UPF0758_N"/>
    <property type="match status" value="1"/>
</dbReference>
<evidence type="ECO:0000256" key="3">
    <source>
        <dbReference type="ARBA" id="ARBA00022801"/>
    </source>
</evidence>
<evidence type="ECO:0000256" key="2">
    <source>
        <dbReference type="ARBA" id="ARBA00022723"/>
    </source>
</evidence>
<evidence type="ECO:0000256" key="5">
    <source>
        <dbReference type="ARBA" id="ARBA00023049"/>
    </source>
</evidence>
<evidence type="ECO:0000256" key="6">
    <source>
        <dbReference type="RuleBase" id="RU003797"/>
    </source>
</evidence>
<dbReference type="NCBIfam" id="TIGR00608">
    <property type="entry name" value="radc"/>
    <property type="match status" value="1"/>
</dbReference>
<dbReference type="AlphaFoldDB" id="A0A345UPA5"/>
<dbReference type="GO" id="GO:0006508">
    <property type="term" value="P:proteolysis"/>
    <property type="evidence" value="ECO:0007669"/>
    <property type="project" value="UniProtKB-KW"/>
</dbReference>
<dbReference type="KEGG" id="cprv:CYPRO_3072"/>
<name>A0A345UPA5_9BACT</name>
<dbReference type="GO" id="GO:0008237">
    <property type="term" value="F:metallopeptidase activity"/>
    <property type="evidence" value="ECO:0007669"/>
    <property type="project" value="UniProtKB-KW"/>
</dbReference>
<keyword evidence="3" id="KW-0378">Hydrolase</keyword>
<gene>
    <name evidence="8" type="ORF">CYPRO_3072</name>
</gene>